<evidence type="ECO:0000259" key="2">
    <source>
        <dbReference type="PROSITE" id="PS50888"/>
    </source>
</evidence>
<reference evidence="3 4" key="1">
    <citation type="submission" date="2021-06" db="EMBL/GenBank/DDBJ databases">
        <authorList>
            <person name="Kallberg Y."/>
            <person name="Tangrot J."/>
            <person name="Rosling A."/>
        </authorList>
    </citation>
    <scope>NUCLEOTIDE SEQUENCE [LARGE SCALE GENOMIC DNA]</scope>
    <source>
        <strain evidence="3 4">120-4 pot B 10/14</strain>
    </source>
</reference>
<evidence type="ECO:0000313" key="4">
    <source>
        <dbReference type="Proteomes" id="UP000789901"/>
    </source>
</evidence>
<keyword evidence="1" id="KW-0175">Coiled coil</keyword>
<dbReference type="SUPFAM" id="SSF47459">
    <property type="entry name" value="HLH, helix-loop-helix DNA-binding domain"/>
    <property type="match status" value="1"/>
</dbReference>
<dbReference type="PROSITE" id="PS50888">
    <property type="entry name" value="BHLH"/>
    <property type="match status" value="1"/>
</dbReference>
<accession>A0ABN7UKR3</accession>
<gene>
    <name evidence="3" type="ORF">GMARGA_LOCUS6815</name>
</gene>
<dbReference type="Pfam" id="PF00010">
    <property type="entry name" value="HLH"/>
    <property type="match status" value="1"/>
</dbReference>
<evidence type="ECO:0000313" key="3">
    <source>
        <dbReference type="EMBL" id="CAG8599565.1"/>
    </source>
</evidence>
<proteinExistence type="predicted"/>
<name>A0ABN7UKR3_GIGMA</name>
<keyword evidence="4" id="KW-1185">Reference proteome</keyword>
<feature type="domain" description="BHLH" evidence="2">
    <location>
        <begin position="16"/>
        <end position="72"/>
    </location>
</feature>
<dbReference type="InterPro" id="IPR036638">
    <property type="entry name" value="HLH_DNA-bd_sf"/>
</dbReference>
<protein>
    <submittedName>
        <fullName evidence="3">3537_t:CDS:1</fullName>
    </submittedName>
</protein>
<dbReference type="Proteomes" id="UP000789901">
    <property type="component" value="Unassembled WGS sequence"/>
</dbReference>
<dbReference type="SMART" id="SM00353">
    <property type="entry name" value="HLH"/>
    <property type="match status" value="1"/>
</dbReference>
<feature type="coiled-coil region" evidence="1">
    <location>
        <begin position="62"/>
        <end position="89"/>
    </location>
</feature>
<dbReference type="EMBL" id="CAJVQB010003163">
    <property type="protein sequence ID" value="CAG8599565.1"/>
    <property type="molecule type" value="Genomic_DNA"/>
</dbReference>
<organism evidence="3 4">
    <name type="scientific">Gigaspora margarita</name>
    <dbReference type="NCBI Taxonomy" id="4874"/>
    <lineage>
        <taxon>Eukaryota</taxon>
        <taxon>Fungi</taxon>
        <taxon>Fungi incertae sedis</taxon>
        <taxon>Mucoromycota</taxon>
        <taxon>Glomeromycotina</taxon>
        <taxon>Glomeromycetes</taxon>
        <taxon>Diversisporales</taxon>
        <taxon>Gigasporaceae</taxon>
        <taxon>Gigaspora</taxon>
    </lineage>
</organism>
<feature type="non-terminal residue" evidence="3">
    <location>
        <position position="1"/>
    </location>
</feature>
<comment type="caution">
    <text evidence="3">The sequence shown here is derived from an EMBL/GenBank/DDBJ whole genome shotgun (WGS) entry which is preliminary data.</text>
</comment>
<dbReference type="InterPro" id="IPR011598">
    <property type="entry name" value="bHLH_dom"/>
</dbReference>
<evidence type="ECO:0000256" key="1">
    <source>
        <dbReference type="SAM" id="Coils"/>
    </source>
</evidence>
<sequence>HYTLTRKPKRNINKEEMRQIKVNEERERREDINEGFALLQTLLEVLLPTTYYKRKLNKADLLKKATSYMQSQEKRLTQLAKELNCLQATYFDLLAELENVKM</sequence>
<dbReference type="Gene3D" id="4.10.280.10">
    <property type="entry name" value="Helix-loop-helix DNA-binding domain"/>
    <property type="match status" value="1"/>
</dbReference>